<dbReference type="Proteomes" id="UP000321296">
    <property type="component" value="Chromosome"/>
</dbReference>
<accession>A0A5B8T4J1</accession>
<organism evidence="1 2">
    <name type="scientific">Leuconostoc pseudomesenteroides</name>
    <dbReference type="NCBI Taxonomy" id="33968"/>
    <lineage>
        <taxon>Bacteria</taxon>
        <taxon>Bacillati</taxon>
        <taxon>Bacillota</taxon>
        <taxon>Bacilli</taxon>
        <taxon>Lactobacillales</taxon>
        <taxon>Lactobacillaceae</taxon>
        <taxon>Leuconostoc</taxon>
    </lineage>
</organism>
<dbReference type="KEGG" id="lpse:FGL85_05645"/>
<dbReference type="AlphaFoldDB" id="A0A5B8T4J1"/>
<gene>
    <name evidence="1" type="ORF">FGL85_05645</name>
</gene>
<name>A0A5B8T4J1_LEUPS</name>
<protein>
    <submittedName>
        <fullName evidence="1">Uncharacterized protein</fullName>
    </submittedName>
</protein>
<proteinExistence type="predicted"/>
<dbReference type="RefSeq" id="WP_010281441.1">
    <property type="nucleotide sequence ID" value="NZ_CAXLKH010000001.1"/>
</dbReference>
<reference evidence="1 2" key="1">
    <citation type="submission" date="2019-06" db="EMBL/GenBank/DDBJ databases">
        <title>Genome analyses of bacteria isolated from kimchi.</title>
        <authorList>
            <person name="Lee S."/>
            <person name="Ahn S."/>
            <person name="Roh S."/>
        </authorList>
    </citation>
    <scope>NUCLEOTIDE SEQUENCE [LARGE SCALE GENOMIC DNA]</scope>
    <source>
        <strain evidence="1 2">CBA3630</strain>
    </source>
</reference>
<evidence type="ECO:0000313" key="2">
    <source>
        <dbReference type="Proteomes" id="UP000321296"/>
    </source>
</evidence>
<dbReference type="EMBL" id="CP042383">
    <property type="protein sequence ID" value="QEA42010.1"/>
    <property type="molecule type" value="Genomic_DNA"/>
</dbReference>
<evidence type="ECO:0000313" key="1">
    <source>
        <dbReference type="EMBL" id="QEA42010.1"/>
    </source>
</evidence>
<sequence length="193" mass="21471">MVAFFDTHVAVYSADIKHGAKDPISLDKVPVFDIGVIALQNKQLVGNRLIYRKSSPDLSGPSVIDNRIEIWSGGKTAYPSGKRTGITVSAKASPMKMNRTGTSLPILSFNLIASDYQESEKFQWGYNCTAAKPLNIYGTWQQIFWTKESTKQNFNDKLVHFFVYAMLEVDANVPIKAGDYTGTVDWLTAEVSH</sequence>